<sequence length="444" mass="49409">MSSHKYSLTELKNLQEDDELDLSASGIQEFPNAIVQLPRLTKLDLSSNAITFLPESFCKMTKLIRLDFGSCQLHHLPDGIGLLTSLQHLNLYNNQIEDLPLSFANLKSLKWLDLKKNPLNSKLAAIAGNCGTDAECKQAAKQVVDVYMGEQKKAIDSLKAQEAKHKAKVQKAQEEERMKKNQEKKEKAAAKKEKDAKQQRETVNAASHKNNHSQQPKSQKKEPHPKKNEQKKTEQPRGFFRKLFGFVWSCVFYLTIVVATSSTVAIALDCKGLGSPIPGTAPLCKDLTLMATGNKPSAAFVKNTRAAYGSVLQGYHNQVKPHVAPVQAAVSKKWKQFAKSDVGGKVEKIAMNIHAWIVDKWVKIQRFVQQTWNNVAAWWKKNGQKQFGPALEGFVLGVKMVFQVVADALRSVGALLVHFFARAKTFFVAFADGGFNAAMNTLNH</sequence>
<dbReference type="Pfam" id="PF23598">
    <property type="entry name" value="LRR_14"/>
    <property type="match status" value="1"/>
</dbReference>
<dbReference type="PANTHER" id="PTHR48051">
    <property type="match status" value="1"/>
</dbReference>
<evidence type="ECO:0000313" key="7">
    <source>
        <dbReference type="Proteomes" id="UP000001940"/>
    </source>
</evidence>
<keyword evidence="2" id="KW-0677">Repeat</keyword>
<dbReference type="PaxDb" id="6239-F56A8.3a.1"/>
<evidence type="ECO:0007829" key="9">
    <source>
        <dbReference type="PeptideAtlas" id="Q95ZS5"/>
    </source>
</evidence>
<keyword evidence="1" id="KW-0433">Leucine-rich repeat</keyword>
<dbReference type="Gene3D" id="3.80.10.10">
    <property type="entry name" value="Ribonuclease Inhibitor"/>
    <property type="match status" value="1"/>
</dbReference>
<evidence type="ECO:0000256" key="3">
    <source>
        <dbReference type="SAM" id="MobiDB-lite"/>
    </source>
</evidence>
<dbReference type="InterPro" id="IPR003591">
    <property type="entry name" value="Leu-rich_rpt_typical-subtyp"/>
</dbReference>
<keyword evidence="4" id="KW-0812">Transmembrane</keyword>
<gene>
    <name evidence="6" type="ORF">CELE_F56A8.3</name>
    <name evidence="6 8" type="ORF">F56A8.3</name>
</gene>
<dbReference type="AlphaFoldDB" id="Q95ZS5"/>
<dbReference type="Proteomes" id="UP000001940">
    <property type="component" value="Chromosome III"/>
</dbReference>
<accession>Q95ZS5</accession>
<name>Q95ZS5_CAEEL</name>
<dbReference type="InterPro" id="IPR050216">
    <property type="entry name" value="LRR_domain-containing"/>
</dbReference>
<dbReference type="PANTHER" id="PTHR48051:SF42">
    <property type="entry name" value="LEUCINE-RICH REPEAT-CONTAINING PROTEIN 18-LIKE"/>
    <property type="match status" value="1"/>
</dbReference>
<dbReference type="EMBL" id="BX284603">
    <property type="protein sequence ID" value="CAC42304.1"/>
    <property type="molecule type" value="Genomic_DNA"/>
</dbReference>
<proteinExistence type="evidence at protein level"/>
<dbReference type="Bgee" id="WBGene00010139">
    <property type="expression patterns" value="Expressed in pharyngeal muscle cell (C elegans) and 4 other cell types or tissues"/>
</dbReference>
<dbReference type="InterPro" id="IPR032675">
    <property type="entry name" value="LRR_dom_sf"/>
</dbReference>
<dbReference type="FunCoup" id="Q95ZS5">
    <property type="interactions" value="1465"/>
</dbReference>
<dbReference type="InterPro" id="IPR055414">
    <property type="entry name" value="LRR_R13L4/SHOC2-like"/>
</dbReference>
<organism evidence="6 7">
    <name type="scientific">Caenorhabditis elegans</name>
    <dbReference type="NCBI Taxonomy" id="6239"/>
    <lineage>
        <taxon>Eukaryota</taxon>
        <taxon>Metazoa</taxon>
        <taxon>Ecdysozoa</taxon>
        <taxon>Nematoda</taxon>
        <taxon>Chromadorea</taxon>
        <taxon>Rhabditida</taxon>
        <taxon>Rhabditina</taxon>
        <taxon>Rhabditomorpha</taxon>
        <taxon>Rhabditoidea</taxon>
        <taxon>Rhabditidae</taxon>
        <taxon>Peloderinae</taxon>
        <taxon>Caenorhabditis</taxon>
    </lineage>
</organism>
<dbReference type="ExpressionAtlas" id="Q95ZS5">
    <property type="expression patterns" value="baseline and differential"/>
</dbReference>
<reference evidence="6 7" key="1">
    <citation type="journal article" date="1998" name="Science">
        <title>Genome sequence of the nematode C. elegans: a platform for investigating biology.</title>
        <authorList>
            <consortium name="The C. elegans sequencing consortium"/>
            <person name="Sulson J.E."/>
            <person name="Waterston R."/>
        </authorList>
    </citation>
    <scope>NUCLEOTIDE SEQUENCE [LARGE SCALE GENOMIC DNA]</scope>
    <source>
        <strain evidence="6 7">Bristol N2</strain>
    </source>
</reference>
<dbReference type="eggNOG" id="KOG0473">
    <property type="taxonomic scope" value="Eukaryota"/>
</dbReference>
<dbReference type="AGR" id="WB:WBGene00010139"/>
<evidence type="ECO:0000313" key="8">
    <source>
        <dbReference type="WormBase" id="F56A8.3a"/>
    </source>
</evidence>
<dbReference type="STRING" id="6239.F56A8.3a.2"/>
<dbReference type="OMA" id="WIVDKWV"/>
<dbReference type="HOGENOM" id="CLU_617108_0_0_1"/>
<evidence type="ECO:0000313" key="6">
    <source>
        <dbReference type="EMBL" id="CAC42304.1"/>
    </source>
</evidence>
<feature type="transmembrane region" description="Helical" evidence="4">
    <location>
        <begin position="243"/>
        <end position="268"/>
    </location>
</feature>
<protein>
    <submittedName>
        <fullName evidence="6">Disease resistance R13L4/SHOC-2-like LRR domain-containing protein</fullName>
    </submittedName>
</protein>
<feature type="domain" description="Disease resistance R13L4/SHOC-2-like LRR" evidence="5">
    <location>
        <begin position="3"/>
        <end position="112"/>
    </location>
</feature>
<dbReference type="InParanoid" id="Q95ZS5"/>
<feature type="region of interest" description="Disordered" evidence="3">
    <location>
        <begin position="164"/>
        <end position="234"/>
    </location>
</feature>
<dbReference type="PeptideAtlas" id="Q95ZS5"/>
<dbReference type="SMR" id="Q95ZS5"/>
<evidence type="ECO:0000259" key="5">
    <source>
        <dbReference type="Pfam" id="PF23598"/>
    </source>
</evidence>
<feature type="compositionally biased region" description="Basic and acidic residues" evidence="3">
    <location>
        <begin position="171"/>
        <end position="200"/>
    </location>
</feature>
<dbReference type="SMART" id="SM00369">
    <property type="entry name" value="LRR_TYP"/>
    <property type="match status" value="4"/>
</dbReference>
<dbReference type="SUPFAM" id="SSF52058">
    <property type="entry name" value="L domain-like"/>
    <property type="match status" value="1"/>
</dbReference>
<dbReference type="DIP" id="DIP-26949N"/>
<dbReference type="UCSC" id="F56A8.3a.2">
    <property type="organism name" value="c. elegans"/>
</dbReference>
<dbReference type="PROSITE" id="PS51450">
    <property type="entry name" value="LRR"/>
    <property type="match status" value="2"/>
</dbReference>
<evidence type="ECO:0000256" key="4">
    <source>
        <dbReference type="SAM" id="Phobius"/>
    </source>
</evidence>
<keyword evidence="7" id="KW-1185">Reference proteome</keyword>
<dbReference type="InterPro" id="IPR001611">
    <property type="entry name" value="Leu-rich_rpt"/>
</dbReference>
<feature type="compositionally biased region" description="Basic and acidic residues" evidence="3">
    <location>
        <begin position="219"/>
        <end position="234"/>
    </location>
</feature>
<keyword evidence="4" id="KW-0472">Membrane</keyword>
<dbReference type="OrthoDB" id="1394818at2759"/>
<keyword evidence="9" id="KW-1267">Proteomics identification</keyword>
<feature type="compositionally biased region" description="Polar residues" evidence="3">
    <location>
        <begin position="202"/>
        <end position="217"/>
    </location>
</feature>
<evidence type="ECO:0000256" key="1">
    <source>
        <dbReference type="ARBA" id="ARBA00022614"/>
    </source>
</evidence>
<evidence type="ECO:0000256" key="2">
    <source>
        <dbReference type="ARBA" id="ARBA00022737"/>
    </source>
</evidence>
<dbReference type="WormBase" id="F56A8.3a">
    <property type="protein sequence ID" value="CE28340"/>
    <property type="gene ID" value="WBGene00010139"/>
</dbReference>
<keyword evidence="4" id="KW-1133">Transmembrane helix</keyword>